<keyword evidence="1" id="KW-0614">Plasmid</keyword>
<sequence length="95" mass="11433">MHTAIFWGECMAREPDFVPPQTSEMRALWRRHQDPDIRRLLLEINHLRNVLREMDDLRAVVDRAWKDDIGGQLVALEKMRYRLLEERVRRGLLDP</sequence>
<protein>
    <submittedName>
        <fullName evidence="1">Uncharacterized protein</fullName>
    </submittedName>
</protein>
<keyword evidence="2" id="KW-1185">Reference proteome</keyword>
<dbReference type="Proteomes" id="UP000510888">
    <property type="component" value="Plasmid PPGU16_p3"/>
</dbReference>
<evidence type="ECO:0000313" key="1">
    <source>
        <dbReference type="EMBL" id="BCF95403.1"/>
    </source>
</evidence>
<name>A0A7I8C3L7_9BURK</name>
<geneLocation type="plasmid" evidence="1 2">
    <name>PPGU16_p3</name>
</geneLocation>
<dbReference type="EMBL" id="AP023178">
    <property type="protein sequence ID" value="BCF95403.1"/>
    <property type="molecule type" value="Genomic_DNA"/>
</dbReference>
<dbReference type="AlphaFoldDB" id="A0A7I8C3L7"/>
<proteinExistence type="predicted"/>
<gene>
    <name evidence="1" type="ORF">PPGU16_84700</name>
</gene>
<reference evidence="1 2" key="1">
    <citation type="journal article" date="2020" name="Genes (Basel)">
        <title>Genomic Comparison of Insect Gut Symbionts from Divergent Burkholderia Subclades.</title>
        <authorList>
            <person name="Takeshita K."/>
            <person name="Kikuchi Y."/>
        </authorList>
    </citation>
    <scope>NUCLEOTIDE SEQUENCE [LARGE SCALE GENOMIC DNA]</scope>
    <source>
        <strain evidence="1 2">PGU16</strain>
        <plasmid evidence="1 2">PPGU16_p3</plasmid>
    </source>
</reference>
<organism evidence="1 2">
    <name type="scientific">Paraburkholderia largidicola</name>
    <dbReference type="NCBI Taxonomy" id="3014751"/>
    <lineage>
        <taxon>Bacteria</taxon>
        <taxon>Pseudomonadati</taxon>
        <taxon>Pseudomonadota</taxon>
        <taxon>Betaproteobacteria</taxon>
        <taxon>Burkholderiales</taxon>
        <taxon>Burkholderiaceae</taxon>
        <taxon>Paraburkholderia</taxon>
    </lineage>
</organism>
<evidence type="ECO:0000313" key="2">
    <source>
        <dbReference type="Proteomes" id="UP000510888"/>
    </source>
</evidence>
<dbReference type="KEGG" id="plad:PPGU16_84700"/>
<accession>A0A7I8C3L7</accession>